<feature type="compositionally biased region" description="Polar residues" evidence="1">
    <location>
        <begin position="287"/>
        <end position="301"/>
    </location>
</feature>
<gene>
    <name evidence="2" type="ORF">N658DRAFT_510379</name>
</gene>
<dbReference type="EMBL" id="MU863675">
    <property type="protein sequence ID" value="KAK4097436.1"/>
    <property type="molecule type" value="Genomic_DNA"/>
</dbReference>
<feature type="compositionally biased region" description="Basic and acidic residues" evidence="1">
    <location>
        <begin position="270"/>
        <end position="286"/>
    </location>
</feature>
<feature type="region of interest" description="Disordered" evidence="1">
    <location>
        <begin position="233"/>
        <end position="330"/>
    </location>
</feature>
<evidence type="ECO:0000313" key="2">
    <source>
        <dbReference type="EMBL" id="KAK4097436.1"/>
    </source>
</evidence>
<name>A0AAN6SY96_9PEZI</name>
<feature type="compositionally biased region" description="Basic and acidic residues" evidence="1">
    <location>
        <begin position="316"/>
        <end position="327"/>
    </location>
</feature>
<evidence type="ECO:0000256" key="1">
    <source>
        <dbReference type="SAM" id="MobiDB-lite"/>
    </source>
</evidence>
<reference evidence="2" key="2">
    <citation type="submission" date="2023-05" db="EMBL/GenBank/DDBJ databases">
        <authorList>
            <consortium name="Lawrence Berkeley National Laboratory"/>
            <person name="Steindorff A."/>
            <person name="Hensen N."/>
            <person name="Bonometti L."/>
            <person name="Westerberg I."/>
            <person name="Brannstrom I.O."/>
            <person name="Guillou S."/>
            <person name="Cros-Aarteil S."/>
            <person name="Calhoun S."/>
            <person name="Haridas S."/>
            <person name="Kuo A."/>
            <person name="Mondo S."/>
            <person name="Pangilinan J."/>
            <person name="Riley R."/>
            <person name="Labutti K."/>
            <person name="Andreopoulos B."/>
            <person name="Lipzen A."/>
            <person name="Chen C."/>
            <person name="Yanf M."/>
            <person name="Daum C."/>
            <person name="Ng V."/>
            <person name="Clum A."/>
            <person name="Ohm R."/>
            <person name="Martin F."/>
            <person name="Silar P."/>
            <person name="Natvig D."/>
            <person name="Lalanne C."/>
            <person name="Gautier V."/>
            <person name="Ament-Velasquez S.L."/>
            <person name="Kruys A."/>
            <person name="Hutchinson M.I."/>
            <person name="Powell A.J."/>
            <person name="Barry K."/>
            <person name="Miller A.N."/>
            <person name="Grigoriev I.V."/>
            <person name="Debuchy R."/>
            <person name="Gladieux P."/>
            <person name="Thoren M.H."/>
            <person name="Johannesson H."/>
        </authorList>
    </citation>
    <scope>NUCLEOTIDE SEQUENCE</scope>
    <source>
        <strain evidence="2">CBS 757.83</strain>
    </source>
</reference>
<keyword evidence="3" id="KW-1185">Reference proteome</keyword>
<proteinExistence type="predicted"/>
<protein>
    <submittedName>
        <fullName evidence="2">Uncharacterized protein</fullName>
    </submittedName>
</protein>
<dbReference type="AlphaFoldDB" id="A0AAN6SY96"/>
<feature type="compositionally biased region" description="Pro residues" evidence="1">
    <location>
        <begin position="253"/>
        <end position="263"/>
    </location>
</feature>
<feature type="compositionally biased region" description="Low complexity" evidence="1">
    <location>
        <begin position="236"/>
        <end position="252"/>
    </location>
</feature>
<sequence length="420" mass="47648">MSRLYRPFRTLFGSSKIASRLQSGQTVRIERVKIKKGKPATRFIGTVFKGALIVQVLLWIIPPAPAPQDVDRDRQLVEDKRRTKARFIAFPFTTKVHPPQPYSGSSPEWREFQRIARDPEEQRNIEDRLARLVVSHALKAPNFAAKYGSEANSYRYWLDIDYPYKAPPVYERSGLLITDEVLAWATTRCDSWTVNMINHYLWPKPVALGFWAFGTEAVKQTGHKVAKFLGFASDDSSSSQTTRQPRPSQSPSIPSPPPLPSSPGPQVQKELQRIRQEATRRPEQVKDPSSLSSSAGTTPDPRSTPHDKAIGATDKPTLDQDNQKTPEQKPWLDTVVQSFSSSEPWKRFKETAARVRQFPRTDPARGSVLVTGLVGIDTPKANVVFDVIAWYDTKTKSYPPHSVRIYWRRTQHKPQRPLAK</sequence>
<dbReference type="Proteomes" id="UP001305647">
    <property type="component" value="Unassembled WGS sequence"/>
</dbReference>
<reference evidence="2" key="1">
    <citation type="journal article" date="2023" name="Mol. Phylogenet. Evol.">
        <title>Genome-scale phylogeny and comparative genomics of the fungal order Sordariales.</title>
        <authorList>
            <person name="Hensen N."/>
            <person name="Bonometti L."/>
            <person name="Westerberg I."/>
            <person name="Brannstrom I.O."/>
            <person name="Guillou S."/>
            <person name="Cros-Aarteil S."/>
            <person name="Calhoun S."/>
            <person name="Haridas S."/>
            <person name="Kuo A."/>
            <person name="Mondo S."/>
            <person name="Pangilinan J."/>
            <person name="Riley R."/>
            <person name="LaButti K."/>
            <person name="Andreopoulos B."/>
            <person name="Lipzen A."/>
            <person name="Chen C."/>
            <person name="Yan M."/>
            <person name="Daum C."/>
            <person name="Ng V."/>
            <person name="Clum A."/>
            <person name="Steindorff A."/>
            <person name="Ohm R.A."/>
            <person name="Martin F."/>
            <person name="Silar P."/>
            <person name="Natvig D.O."/>
            <person name="Lalanne C."/>
            <person name="Gautier V."/>
            <person name="Ament-Velasquez S.L."/>
            <person name="Kruys A."/>
            <person name="Hutchinson M.I."/>
            <person name="Powell A.J."/>
            <person name="Barry K."/>
            <person name="Miller A.N."/>
            <person name="Grigoriev I.V."/>
            <person name="Debuchy R."/>
            <person name="Gladieux P."/>
            <person name="Hiltunen Thoren M."/>
            <person name="Johannesson H."/>
        </authorList>
    </citation>
    <scope>NUCLEOTIDE SEQUENCE</scope>
    <source>
        <strain evidence="2">CBS 757.83</strain>
    </source>
</reference>
<accession>A0AAN6SY96</accession>
<evidence type="ECO:0000313" key="3">
    <source>
        <dbReference type="Proteomes" id="UP001305647"/>
    </source>
</evidence>
<comment type="caution">
    <text evidence="2">The sequence shown here is derived from an EMBL/GenBank/DDBJ whole genome shotgun (WGS) entry which is preliminary data.</text>
</comment>
<organism evidence="2 3">
    <name type="scientific">Parathielavia hyrcaniae</name>
    <dbReference type="NCBI Taxonomy" id="113614"/>
    <lineage>
        <taxon>Eukaryota</taxon>
        <taxon>Fungi</taxon>
        <taxon>Dikarya</taxon>
        <taxon>Ascomycota</taxon>
        <taxon>Pezizomycotina</taxon>
        <taxon>Sordariomycetes</taxon>
        <taxon>Sordariomycetidae</taxon>
        <taxon>Sordariales</taxon>
        <taxon>Chaetomiaceae</taxon>
        <taxon>Parathielavia</taxon>
    </lineage>
</organism>